<sequence>MFKKLLLGLLLIALAAGAVVYFVLSGGLNKQIKNAVETYGPRVTQTDVTLEDVNLSILSGSGTLKGLNVGNPEGYQSEHIFALGQIDLKIDTSTILDQTIIIDHILIKAPAISYEKSLSSSNVKDLMNNIEAFTGPSSGPSPDPEPSTGAKKQVVIKELLIEDGTVYVGALGVGRTVTLPRIEMNNIGEGGSMTMAEVMDLVLTKLLQSIGPAIADAGDLLKEGGKAALDAASKQATQQLDDAANEAVNKVGESLKGLLGN</sequence>
<dbReference type="RefSeq" id="WP_308983620.1">
    <property type="nucleotide sequence ID" value="NZ_JARXIC010000002.1"/>
</dbReference>
<accession>A0ABU1AED7</accession>
<dbReference type="EMBL" id="JARXIC010000002">
    <property type="protein sequence ID" value="MDQ8193111.1"/>
    <property type="molecule type" value="Genomic_DNA"/>
</dbReference>
<feature type="region of interest" description="Disordered" evidence="1">
    <location>
        <begin position="131"/>
        <end position="151"/>
    </location>
</feature>
<gene>
    <name evidence="2" type="ORF">QEH59_01645</name>
</gene>
<name>A0ABU1AED7_9BACT</name>
<keyword evidence="3" id="KW-1185">Reference proteome</keyword>
<comment type="caution">
    <text evidence="2">The sequence shown here is derived from an EMBL/GenBank/DDBJ whole genome shotgun (WGS) entry which is preliminary data.</text>
</comment>
<evidence type="ECO:0000313" key="3">
    <source>
        <dbReference type="Proteomes" id="UP001243717"/>
    </source>
</evidence>
<proteinExistence type="predicted"/>
<organism evidence="2 3">
    <name type="scientific">Thalassobacterium sedimentorum</name>
    <dbReference type="NCBI Taxonomy" id="3041258"/>
    <lineage>
        <taxon>Bacteria</taxon>
        <taxon>Pseudomonadati</taxon>
        <taxon>Verrucomicrobiota</taxon>
        <taxon>Opitutia</taxon>
        <taxon>Puniceicoccales</taxon>
        <taxon>Coraliomargaritaceae</taxon>
        <taxon>Thalassobacterium</taxon>
    </lineage>
</organism>
<evidence type="ECO:0008006" key="4">
    <source>
        <dbReference type="Google" id="ProtNLM"/>
    </source>
</evidence>
<dbReference type="Proteomes" id="UP001243717">
    <property type="component" value="Unassembled WGS sequence"/>
</dbReference>
<evidence type="ECO:0000313" key="2">
    <source>
        <dbReference type="EMBL" id="MDQ8193111.1"/>
    </source>
</evidence>
<reference evidence="2 3" key="1">
    <citation type="submission" date="2023-04" db="EMBL/GenBank/DDBJ databases">
        <title>A novel bacteria isolated from coastal sediment.</title>
        <authorList>
            <person name="Liu X.-J."/>
            <person name="Du Z.-J."/>
        </authorList>
    </citation>
    <scope>NUCLEOTIDE SEQUENCE [LARGE SCALE GENOMIC DNA]</scope>
    <source>
        <strain evidence="2 3">SDUM461004</strain>
    </source>
</reference>
<protein>
    <recommendedName>
        <fullName evidence="4">AsmA family protein</fullName>
    </recommendedName>
</protein>
<evidence type="ECO:0000256" key="1">
    <source>
        <dbReference type="SAM" id="MobiDB-lite"/>
    </source>
</evidence>